<gene>
    <name evidence="5" type="ORF">GOCE00092_LOCUS9845</name>
</gene>
<accession>A0A7S1UWR4</accession>
<dbReference type="InterPro" id="IPR000644">
    <property type="entry name" value="CBS_dom"/>
</dbReference>
<dbReference type="InterPro" id="IPR050511">
    <property type="entry name" value="AMPK_gamma/SDS23_families"/>
</dbReference>
<dbReference type="EMBL" id="HBGK01019419">
    <property type="protein sequence ID" value="CAD9280935.1"/>
    <property type="molecule type" value="Transcribed_RNA"/>
</dbReference>
<reference evidence="5" key="1">
    <citation type="submission" date="2021-01" db="EMBL/GenBank/DDBJ databases">
        <authorList>
            <person name="Corre E."/>
            <person name="Pelletier E."/>
            <person name="Niang G."/>
            <person name="Scheremetjew M."/>
            <person name="Finn R."/>
            <person name="Kale V."/>
            <person name="Holt S."/>
            <person name="Cochrane G."/>
            <person name="Meng A."/>
            <person name="Brown T."/>
            <person name="Cohen L."/>
        </authorList>
    </citation>
    <scope>NUCLEOTIDE SEQUENCE</scope>
    <source>
        <strain evidence="5">CCMP 410</strain>
    </source>
</reference>
<dbReference type="Pfam" id="PF00571">
    <property type="entry name" value="CBS"/>
    <property type="match status" value="4"/>
</dbReference>
<feature type="domain" description="CBS" evidence="4">
    <location>
        <begin position="178"/>
        <end position="239"/>
    </location>
</feature>
<evidence type="ECO:0000256" key="2">
    <source>
        <dbReference type="ARBA" id="ARBA00023122"/>
    </source>
</evidence>
<evidence type="ECO:0000256" key="3">
    <source>
        <dbReference type="PROSITE-ProRule" id="PRU00703"/>
    </source>
</evidence>
<keyword evidence="1" id="KW-0677">Repeat</keyword>
<organism evidence="5">
    <name type="scientific">Grammatophora oceanica</name>
    <dbReference type="NCBI Taxonomy" id="210454"/>
    <lineage>
        <taxon>Eukaryota</taxon>
        <taxon>Sar</taxon>
        <taxon>Stramenopiles</taxon>
        <taxon>Ochrophyta</taxon>
        <taxon>Bacillariophyta</taxon>
        <taxon>Fragilariophyceae</taxon>
        <taxon>Fragilariophycidae</taxon>
        <taxon>Rhabdonematales</taxon>
        <taxon>Grammatophoraceae</taxon>
        <taxon>Grammatophora</taxon>
    </lineage>
</organism>
<name>A0A7S1UWR4_9STRA</name>
<dbReference type="SUPFAM" id="SSF54631">
    <property type="entry name" value="CBS-domain pair"/>
    <property type="match status" value="2"/>
</dbReference>
<feature type="domain" description="CBS" evidence="4">
    <location>
        <begin position="261"/>
        <end position="313"/>
    </location>
</feature>
<keyword evidence="2 3" id="KW-0129">CBS domain</keyword>
<evidence type="ECO:0000313" key="5">
    <source>
        <dbReference type="EMBL" id="CAD9280935.1"/>
    </source>
</evidence>
<evidence type="ECO:0000256" key="1">
    <source>
        <dbReference type="ARBA" id="ARBA00022737"/>
    </source>
</evidence>
<dbReference type="PROSITE" id="PS51371">
    <property type="entry name" value="CBS"/>
    <property type="match status" value="4"/>
</dbReference>
<dbReference type="InterPro" id="IPR046342">
    <property type="entry name" value="CBS_dom_sf"/>
</dbReference>
<sequence length="313" mass="34215">MSKGESSKTAVALRQVLQNHTASEIETSKEVIEIDSSVSPADAAQVLWKNNILGAPVWDDKQKKYVGFFDMRDILSAVIASHKAKEEEGDGASLVTTWLGKMQLTTSYLAARNPFVFCKADTPLEEVCSVLAKQTFHRIPIVNDEGRCISIISQSALVKFLVAHVEDSLDETLDEAGMDYRKDIISAKETASALSVFEMLDSHRLSGIAVVDEEEGQLVGNTSARDIKLVVLSKSNFDANLDMDIMTYLAALRQATPVKNERHPSAHVAETSSVGHAIRLLAKTGYHRVFVVDSDVKPIGVISVADVIRFAVK</sequence>
<protein>
    <recommendedName>
        <fullName evidence="4">CBS domain-containing protein</fullName>
    </recommendedName>
</protein>
<feature type="domain" description="CBS" evidence="4">
    <location>
        <begin position="27"/>
        <end position="86"/>
    </location>
</feature>
<feature type="domain" description="CBS" evidence="4">
    <location>
        <begin position="110"/>
        <end position="171"/>
    </location>
</feature>
<dbReference type="PANTHER" id="PTHR13780">
    <property type="entry name" value="AMP-ACTIVATED PROTEIN KINASE, GAMMA REGULATORY SUBUNIT"/>
    <property type="match status" value="1"/>
</dbReference>
<dbReference type="SMART" id="SM00116">
    <property type="entry name" value="CBS"/>
    <property type="match status" value="4"/>
</dbReference>
<dbReference type="CDD" id="cd02205">
    <property type="entry name" value="CBS_pair_SF"/>
    <property type="match status" value="2"/>
</dbReference>
<dbReference type="AlphaFoldDB" id="A0A7S1UWR4"/>
<proteinExistence type="predicted"/>
<evidence type="ECO:0000259" key="4">
    <source>
        <dbReference type="PROSITE" id="PS51371"/>
    </source>
</evidence>
<dbReference type="Gene3D" id="3.10.580.10">
    <property type="entry name" value="CBS-domain"/>
    <property type="match status" value="2"/>
</dbReference>
<dbReference type="PANTHER" id="PTHR13780:SF36">
    <property type="entry name" value="CBS DOMAIN-CONTAINING PROTEIN"/>
    <property type="match status" value="1"/>
</dbReference>